<dbReference type="NCBIfam" id="NF009239">
    <property type="entry name" value="PRK12595.1"/>
    <property type="match status" value="1"/>
</dbReference>
<dbReference type="NCBIfam" id="TIGR01361">
    <property type="entry name" value="DAHP_synth_Bsub"/>
    <property type="match status" value="1"/>
</dbReference>
<dbReference type="SUPFAM" id="SSF51569">
    <property type="entry name" value="Aldolase"/>
    <property type="match status" value="1"/>
</dbReference>
<evidence type="ECO:0000313" key="3">
    <source>
        <dbReference type="EMBL" id="BAL59575.1"/>
    </source>
</evidence>
<dbReference type="GO" id="GO:0016832">
    <property type="term" value="F:aldehyde-lyase activity"/>
    <property type="evidence" value="ECO:0007669"/>
    <property type="project" value="InterPro"/>
</dbReference>
<dbReference type="InterPro" id="IPR013785">
    <property type="entry name" value="Aldolase_TIM"/>
</dbReference>
<dbReference type="EMBL" id="AP011803">
    <property type="protein sequence ID" value="BAL59575.1"/>
    <property type="molecule type" value="Genomic_DNA"/>
</dbReference>
<dbReference type="AlphaFoldDB" id="H5SVE6"/>
<proteinExistence type="predicted"/>
<protein>
    <submittedName>
        <fullName evidence="3">3-deoxy-D-arabinoheptulosonate-7-phosphate synthase</fullName>
    </submittedName>
</protein>
<organism evidence="3">
    <name type="scientific">Acetithermum autotrophicum</name>
    <dbReference type="NCBI Taxonomy" id="1446466"/>
    <lineage>
        <taxon>Bacteria</taxon>
        <taxon>Candidatus Bipolaricaulota</taxon>
        <taxon>Candidatus Acetithermum</taxon>
    </lineage>
</organism>
<dbReference type="Pfam" id="PF00793">
    <property type="entry name" value="DAHP_synth_1"/>
    <property type="match status" value="1"/>
</dbReference>
<reference evidence="3" key="1">
    <citation type="journal article" date="2005" name="Environ. Microbiol.">
        <title>Genetic and functional properties of uncultivated thermophilic crenarchaeotes from a subsurface gold mine as revealed by analysis of genome fragments.</title>
        <authorList>
            <person name="Nunoura T."/>
            <person name="Hirayama H."/>
            <person name="Takami H."/>
            <person name="Oida H."/>
            <person name="Nishi S."/>
            <person name="Shimamura S."/>
            <person name="Suzuki Y."/>
            <person name="Inagaki F."/>
            <person name="Takai K."/>
            <person name="Nealson K.H."/>
            <person name="Horikoshi K."/>
        </authorList>
    </citation>
    <scope>NUCLEOTIDE SEQUENCE</scope>
</reference>
<name>H5SVE6_ACEAU</name>
<dbReference type="Gene3D" id="3.20.20.70">
    <property type="entry name" value="Aldolase class I"/>
    <property type="match status" value="1"/>
</dbReference>
<dbReference type="InterPro" id="IPR052899">
    <property type="entry name" value="Class-I_DAHP_synthase"/>
</dbReference>
<evidence type="ECO:0000256" key="1">
    <source>
        <dbReference type="ARBA" id="ARBA00022679"/>
    </source>
</evidence>
<accession>H5SVE6</accession>
<dbReference type="GO" id="GO:0016740">
    <property type="term" value="F:transferase activity"/>
    <property type="evidence" value="ECO:0007669"/>
    <property type="project" value="UniProtKB-KW"/>
</dbReference>
<sequence length="300" mass="32124">MIADALTLTRSHRRWNPSGTVVHVGPVQIGGAELVIMAGPCSVEDEGQIHVLAGIVARCGAKILRGGAFKPRTSPYSFQGLGEPGLRWLRTAADAHGLQVVTEVLDPRHVELVATYTDIVQIGARNMQNFALLKEVGRAGKPVLLKRGFAATLEEFLMAAEYILAAGNPAVILCERGIRTFSDHLRFTLDVGIIPVLKEISHLPVIVDPSHAAGARDKVMPLALAGIAAGADGLIVEVHHEPERALSDGAQSLLPEQFARLTEKLTVLAPVVGRMVAHPDTVAGGEKRTMSPCDRVNFYL</sequence>
<dbReference type="InterPro" id="IPR006218">
    <property type="entry name" value="DAHP1/KDSA"/>
</dbReference>
<gene>
    <name evidence="3" type="ORF">HGMM_OP4C211</name>
</gene>
<dbReference type="InterPro" id="IPR006268">
    <property type="entry name" value="DAHP_syn_2"/>
</dbReference>
<dbReference type="PANTHER" id="PTHR43018">
    <property type="entry name" value="PHOSPHO-2-DEHYDRO-3-DEOXYHEPTONATE ALDOLASE"/>
    <property type="match status" value="1"/>
</dbReference>
<evidence type="ECO:0000259" key="2">
    <source>
        <dbReference type="Pfam" id="PF00793"/>
    </source>
</evidence>
<feature type="domain" description="DAHP synthetase I/KDSA" evidence="2">
    <location>
        <begin position="27"/>
        <end position="265"/>
    </location>
</feature>
<dbReference type="NCBIfam" id="NF006421">
    <property type="entry name" value="PRK08673.1"/>
    <property type="match status" value="1"/>
</dbReference>
<reference evidence="3" key="2">
    <citation type="journal article" date="2012" name="PLoS ONE">
        <title>A Deeply Branching Thermophilic Bacterium with an Ancient Acetyl-CoA Pathway Dominates a Subsurface Ecosystem.</title>
        <authorList>
            <person name="Takami H."/>
            <person name="Noguchi H."/>
            <person name="Takaki Y."/>
            <person name="Uchiyama I."/>
            <person name="Toyoda A."/>
            <person name="Nishi S."/>
            <person name="Chee G.-J."/>
            <person name="Arai W."/>
            <person name="Nunoura T."/>
            <person name="Itoh T."/>
            <person name="Hattori M."/>
            <person name="Takai K."/>
        </authorList>
    </citation>
    <scope>NUCLEOTIDE SEQUENCE</scope>
</reference>
<dbReference type="GO" id="GO:0009073">
    <property type="term" value="P:aromatic amino acid family biosynthetic process"/>
    <property type="evidence" value="ECO:0007669"/>
    <property type="project" value="InterPro"/>
</dbReference>
<dbReference type="PANTHER" id="PTHR43018:SF2">
    <property type="entry name" value="PHOSPHO-2-DEHYDRO-3-DEOXYHEPTONATE ALDOLASE"/>
    <property type="match status" value="1"/>
</dbReference>
<keyword evidence="1" id="KW-0808">Transferase</keyword>